<dbReference type="Gene3D" id="2.115.10.20">
    <property type="entry name" value="Glycosyl hydrolase domain, family 43"/>
    <property type="match status" value="1"/>
</dbReference>
<name>A0A940E268_9BACT</name>
<sequence>MKKISIIPAVAAMAAAISACEKAPTPQEENDKDTGIYDVVPRAGQGWDIYTGTGYRYGASIIVNDDNSIDLWLAAPGGTFGDGIRTYLSEEKEARPLGETGTLAQYFRFSQEFACVALFCPSWNSTSECFTLSLYRWDTDYGTTVSHEPLAVRRFENYKDNSWLKIYADDAQDGSVRFPSGEYLWVMSDGTANSGIWECITPGSTEQTHAESYINGEKAEGQFFSMVCLTAGSSDIYWDKIVYMHSADGGKTWSDEVPSLLPTEGSRDALSCCDPGAACWGGYYYIGYTSTEDKTGRCNHVYIARSKSPQGPWEKWDGSGWGGNPQPAVTYNGTISGFGAGEPCIVVLDGTVYLYYSWNEWNTTTTRVSTAPADDECWPAALESKGTVIDKTDMEAPDHTDVKYVERSGKFIAIHAVNRDTDDSYLQIWESEDGISFTKTGKVGGELCKGIINAGMSGNAEGHVLPDTDQYLCYAHSDAPRTWGQWATWWSPLTWERAQK</sequence>
<evidence type="ECO:0000256" key="1">
    <source>
        <dbReference type="SAM" id="SignalP"/>
    </source>
</evidence>
<dbReference type="EMBL" id="JADILV010000085">
    <property type="protein sequence ID" value="MBO8484773.1"/>
    <property type="molecule type" value="Genomic_DNA"/>
</dbReference>
<evidence type="ECO:0000313" key="3">
    <source>
        <dbReference type="Proteomes" id="UP000725002"/>
    </source>
</evidence>
<reference evidence="2" key="2">
    <citation type="journal article" date="2021" name="PeerJ">
        <title>Extensive microbial diversity within the chicken gut microbiome revealed by metagenomics and culture.</title>
        <authorList>
            <person name="Gilroy R."/>
            <person name="Ravi A."/>
            <person name="Getino M."/>
            <person name="Pursley I."/>
            <person name="Horton D.L."/>
            <person name="Alikhan N.F."/>
            <person name="Baker D."/>
            <person name="Gharbi K."/>
            <person name="Hall N."/>
            <person name="Watson M."/>
            <person name="Adriaenssens E.M."/>
            <person name="Foster-Nyarko E."/>
            <person name="Jarju S."/>
            <person name="Secka A."/>
            <person name="Antonio M."/>
            <person name="Oren A."/>
            <person name="Chaudhuri R.R."/>
            <person name="La Ragione R."/>
            <person name="Hildebrand F."/>
            <person name="Pallen M.J."/>
        </authorList>
    </citation>
    <scope>NUCLEOTIDE SEQUENCE</scope>
    <source>
        <strain evidence="2">G3-8215</strain>
    </source>
</reference>
<protein>
    <submittedName>
        <fullName evidence="2">Uncharacterized protein</fullName>
    </submittedName>
</protein>
<gene>
    <name evidence="2" type="ORF">IAB75_11800</name>
</gene>
<keyword evidence="1" id="KW-0732">Signal</keyword>
<reference evidence="2" key="1">
    <citation type="submission" date="2020-10" db="EMBL/GenBank/DDBJ databases">
        <authorList>
            <person name="Gilroy R."/>
        </authorList>
    </citation>
    <scope>NUCLEOTIDE SEQUENCE</scope>
    <source>
        <strain evidence="2">G3-8215</strain>
    </source>
</reference>
<comment type="caution">
    <text evidence="2">The sequence shown here is derived from an EMBL/GenBank/DDBJ whole genome shotgun (WGS) entry which is preliminary data.</text>
</comment>
<dbReference type="SUPFAM" id="SSF75005">
    <property type="entry name" value="Arabinanase/levansucrase/invertase"/>
    <property type="match status" value="1"/>
</dbReference>
<feature type="chain" id="PRO_5037321844" evidence="1">
    <location>
        <begin position="20"/>
        <end position="500"/>
    </location>
</feature>
<dbReference type="Proteomes" id="UP000725002">
    <property type="component" value="Unassembled WGS sequence"/>
</dbReference>
<feature type="signal peptide" evidence="1">
    <location>
        <begin position="1"/>
        <end position="19"/>
    </location>
</feature>
<dbReference type="PROSITE" id="PS51257">
    <property type="entry name" value="PROKAR_LIPOPROTEIN"/>
    <property type="match status" value="1"/>
</dbReference>
<dbReference type="InterPro" id="IPR023296">
    <property type="entry name" value="Glyco_hydro_beta-prop_sf"/>
</dbReference>
<organism evidence="2 3">
    <name type="scientific">Candidatus Cryptobacteroides avicola</name>
    <dbReference type="NCBI Taxonomy" id="2840757"/>
    <lineage>
        <taxon>Bacteria</taxon>
        <taxon>Pseudomonadati</taxon>
        <taxon>Bacteroidota</taxon>
        <taxon>Bacteroidia</taxon>
        <taxon>Bacteroidales</taxon>
        <taxon>Candidatus Cryptobacteroides</taxon>
    </lineage>
</organism>
<accession>A0A940E268</accession>
<evidence type="ECO:0000313" key="2">
    <source>
        <dbReference type="EMBL" id="MBO8484773.1"/>
    </source>
</evidence>
<dbReference type="AlphaFoldDB" id="A0A940E268"/>
<proteinExistence type="predicted"/>